<dbReference type="SUPFAM" id="SSF48592">
    <property type="entry name" value="GroEL equatorial domain-like"/>
    <property type="match status" value="1"/>
</dbReference>
<dbReference type="SUPFAM" id="SSF52029">
    <property type="entry name" value="GroEL apical domain-like"/>
    <property type="match status" value="1"/>
</dbReference>
<dbReference type="PRINTS" id="PR00304">
    <property type="entry name" value="TCOMPLEXTCP1"/>
</dbReference>
<dbReference type="InterPro" id="IPR002423">
    <property type="entry name" value="Cpn60/GroEL/TCP-1"/>
</dbReference>
<keyword evidence="2" id="KW-0547">Nucleotide-binding</keyword>
<dbReference type="EMBL" id="LNQE01001853">
    <property type="protein sequence ID" value="KUG04294.1"/>
    <property type="molecule type" value="Genomic_DNA"/>
</dbReference>
<comment type="similarity">
    <text evidence="1">Belongs to the TCP-1 chaperonin family.</text>
</comment>
<name>A0A0W8E7B4_9ZZZZ</name>
<gene>
    <name evidence="5" type="ORF">ASZ90_018301</name>
</gene>
<organism evidence="5">
    <name type="scientific">hydrocarbon metagenome</name>
    <dbReference type="NCBI Taxonomy" id="938273"/>
    <lineage>
        <taxon>unclassified sequences</taxon>
        <taxon>metagenomes</taxon>
        <taxon>ecological metagenomes</taxon>
    </lineage>
</organism>
<evidence type="ECO:0000313" key="5">
    <source>
        <dbReference type="EMBL" id="KUG04294.1"/>
    </source>
</evidence>
<comment type="caution">
    <text evidence="5">The sequence shown here is derived from an EMBL/GenBank/DDBJ whole genome shotgun (WGS) entry which is preliminary data.</text>
</comment>
<dbReference type="GO" id="GO:0005524">
    <property type="term" value="F:ATP binding"/>
    <property type="evidence" value="ECO:0007669"/>
    <property type="project" value="UniProtKB-KW"/>
</dbReference>
<dbReference type="Gene3D" id="3.30.260.10">
    <property type="entry name" value="TCP-1-like chaperonin intermediate domain"/>
    <property type="match status" value="1"/>
</dbReference>
<dbReference type="GO" id="GO:0140662">
    <property type="term" value="F:ATP-dependent protein folding chaperone"/>
    <property type="evidence" value="ECO:0007669"/>
    <property type="project" value="InterPro"/>
</dbReference>
<sequence length="519" mass="55785">MSDHMLTGHHEAEENFRTLLNNTTAAQAVSRVVEGTIGPKGLDVMLVDNLGRIAVSNDGLTILKLMEANHPVARMIISAVKSQQSEVGDGTTTTAILAAAIIAEGSSCIFKGVPVSSLVQGIDKGIKEAIRLIDEVTVHISSLDHKYLFDTALIAGRGHEDIAGLVVDGASLIGMENLLNPGYKLVDAVVSCEAAADRVFNGVIIKREPINMHILPEFISNPVIIVINDALGPGKIDNDALKTDSGFKHYMQSRDLYEHNLQKIRDAGVNLVVVDRGIDDMAEEFFSRSGIAVVQRVSAREIDDLCRHTGAQKLKRSTLDENLDQVKQYTGCAEQIRFDKKHRQILVHGGRSESFATILVGASTREAVEERERIAQDAAAAVQAAVQDGIVAGGGTLEVWLAERLQELADAEDGLSSYGISSVSEALKRPFLCMTANAGLNPLKKLGEVLSSQKETGSSSISLDYSSEKLVDAFEKGIVDPAGVKINALKTAGEVAASVLRINMIIKMQADKPDNTFIN</sequence>
<keyword evidence="5" id="KW-0346">Stress response</keyword>
<dbReference type="Gene3D" id="3.50.7.10">
    <property type="entry name" value="GroEL"/>
    <property type="match status" value="1"/>
</dbReference>
<dbReference type="PANTHER" id="PTHR11353">
    <property type="entry name" value="CHAPERONIN"/>
    <property type="match status" value="1"/>
</dbReference>
<dbReference type="Gene3D" id="1.10.560.10">
    <property type="entry name" value="GroEL-like equatorial domain"/>
    <property type="match status" value="1"/>
</dbReference>
<keyword evidence="4" id="KW-0143">Chaperone</keyword>
<dbReference type="InterPro" id="IPR017998">
    <property type="entry name" value="Chaperone_TCP-1"/>
</dbReference>
<dbReference type="InterPro" id="IPR027409">
    <property type="entry name" value="GroEL-like_apical_dom_sf"/>
</dbReference>
<dbReference type="InterPro" id="IPR027410">
    <property type="entry name" value="TCP-1-like_intermed_sf"/>
</dbReference>
<reference evidence="5" key="1">
    <citation type="journal article" date="2015" name="Proc. Natl. Acad. Sci. U.S.A.">
        <title>Networks of energetic and metabolic interactions define dynamics in microbial communities.</title>
        <authorList>
            <person name="Embree M."/>
            <person name="Liu J.K."/>
            <person name="Al-Bassam M.M."/>
            <person name="Zengler K."/>
        </authorList>
    </citation>
    <scope>NUCLEOTIDE SEQUENCE</scope>
</reference>
<accession>A0A0W8E7B4</accession>
<dbReference type="InterPro" id="IPR027413">
    <property type="entry name" value="GROEL-like_equatorial_sf"/>
</dbReference>
<evidence type="ECO:0000256" key="3">
    <source>
        <dbReference type="ARBA" id="ARBA00022840"/>
    </source>
</evidence>
<keyword evidence="3" id="KW-0067">ATP-binding</keyword>
<dbReference type="Pfam" id="PF00118">
    <property type="entry name" value="Cpn60_TCP1"/>
    <property type="match status" value="1"/>
</dbReference>
<evidence type="ECO:0000256" key="1">
    <source>
        <dbReference type="ARBA" id="ARBA00008020"/>
    </source>
</evidence>
<dbReference type="AlphaFoldDB" id="A0A0W8E7B4"/>
<proteinExistence type="inferred from homology"/>
<evidence type="ECO:0000256" key="4">
    <source>
        <dbReference type="ARBA" id="ARBA00023186"/>
    </source>
</evidence>
<evidence type="ECO:0000256" key="2">
    <source>
        <dbReference type="ARBA" id="ARBA00022741"/>
    </source>
</evidence>
<protein>
    <submittedName>
        <fullName evidence="5">Heat shock protein 60 family chaperone groel / thermosome subunit</fullName>
    </submittedName>
</protein>